<gene>
    <name evidence="2" type="ORF">N0V93_004863</name>
</gene>
<dbReference type="PANTHER" id="PTHR36978">
    <property type="entry name" value="P-LOOP CONTAINING NUCLEOTIDE TRIPHOSPHATE HYDROLASE"/>
    <property type="match status" value="1"/>
</dbReference>
<dbReference type="InterPro" id="IPR027417">
    <property type="entry name" value="P-loop_NTPase"/>
</dbReference>
<proteinExistence type="predicted"/>
<evidence type="ECO:0008006" key="4">
    <source>
        <dbReference type="Google" id="ProtNLM"/>
    </source>
</evidence>
<protein>
    <recommendedName>
        <fullName evidence="4">NAD dependent epimerase/dehydratase</fullName>
    </recommendedName>
</protein>
<keyword evidence="3" id="KW-1185">Reference proteome</keyword>
<dbReference type="SUPFAM" id="SSF52540">
    <property type="entry name" value="P-loop containing nucleoside triphosphate hydrolases"/>
    <property type="match status" value="1"/>
</dbReference>
<keyword evidence="1" id="KW-1133">Transmembrane helix</keyword>
<feature type="transmembrane region" description="Helical" evidence="1">
    <location>
        <begin position="253"/>
        <end position="274"/>
    </location>
</feature>
<sequence>MAGYGMRGTPILFPDGSDIDRSKCKRIVPMKVLVLGFCRTGTMSVRTALRSLGYLDTYHMRAASTETPRDNEMWIRAIRAKWDGEGEFGKREWDQLLGHCQAVCDLPAAAFGPELIAAYPHAKVILTNRDADSWHQSTTKTIYQGILDPTSHLVSHFDWAFSLYRPMLLLLWDRLFQGDFENKGKQVFTQHYNLVRQLVPSDRLLEYDVSHGWEPLCKFLGEEIPEKPFPYTNSSDDFQAGLRGRNNRKIREFVFKTLVFVLGLACIWMTFVYISRWTGVI</sequence>
<reference evidence="2" key="1">
    <citation type="submission" date="2022-10" db="EMBL/GenBank/DDBJ databases">
        <title>Tapping the CABI collections for fungal endophytes: first genome assemblies for Collariella, Neodidymelliopsis, Ascochyta clinopodiicola, Didymella pomorum, Didymosphaeria variabile, Neocosmospora piperis and Neocucurbitaria cava.</title>
        <authorList>
            <person name="Hill R."/>
        </authorList>
    </citation>
    <scope>NUCLEOTIDE SEQUENCE</scope>
    <source>
        <strain evidence="2">IMI 355082</strain>
    </source>
</reference>
<dbReference type="PANTHER" id="PTHR36978:SF4">
    <property type="entry name" value="P-LOOP CONTAINING NUCLEOSIDE TRIPHOSPHATE HYDROLASE PROTEIN"/>
    <property type="match status" value="1"/>
</dbReference>
<dbReference type="EMBL" id="JAPEVB010000003">
    <property type="protein sequence ID" value="KAJ4391246.1"/>
    <property type="molecule type" value="Genomic_DNA"/>
</dbReference>
<dbReference type="Pfam" id="PF17784">
    <property type="entry name" value="Sulfotransfer_4"/>
    <property type="match status" value="1"/>
</dbReference>
<name>A0A9W8YTD4_9PEZI</name>
<keyword evidence="1" id="KW-0472">Membrane</keyword>
<evidence type="ECO:0000313" key="3">
    <source>
        <dbReference type="Proteomes" id="UP001140453"/>
    </source>
</evidence>
<evidence type="ECO:0000256" key="1">
    <source>
        <dbReference type="SAM" id="Phobius"/>
    </source>
</evidence>
<keyword evidence="1" id="KW-0812">Transmembrane</keyword>
<evidence type="ECO:0000313" key="2">
    <source>
        <dbReference type="EMBL" id="KAJ4391246.1"/>
    </source>
</evidence>
<comment type="caution">
    <text evidence="2">The sequence shown here is derived from an EMBL/GenBank/DDBJ whole genome shotgun (WGS) entry which is preliminary data.</text>
</comment>
<dbReference type="OrthoDB" id="408152at2759"/>
<dbReference type="AlphaFoldDB" id="A0A9W8YTD4"/>
<dbReference type="Proteomes" id="UP001140453">
    <property type="component" value="Unassembled WGS sequence"/>
</dbReference>
<organism evidence="2 3">
    <name type="scientific">Gnomoniopsis smithogilvyi</name>
    <dbReference type="NCBI Taxonomy" id="1191159"/>
    <lineage>
        <taxon>Eukaryota</taxon>
        <taxon>Fungi</taxon>
        <taxon>Dikarya</taxon>
        <taxon>Ascomycota</taxon>
        <taxon>Pezizomycotina</taxon>
        <taxon>Sordariomycetes</taxon>
        <taxon>Sordariomycetidae</taxon>
        <taxon>Diaporthales</taxon>
        <taxon>Gnomoniaceae</taxon>
        <taxon>Gnomoniopsis</taxon>
    </lineage>
</organism>
<dbReference type="InterPro" id="IPR040632">
    <property type="entry name" value="Sulfotransfer_4"/>
</dbReference>
<dbReference type="Gene3D" id="3.40.50.300">
    <property type="entry name" value="P-loop containing nucleotide triphosphate hydrolases"/>
    <property type="match status" value="1"/>
</dbReference>
<accession>A0A9W8YTD4</accession>